<evidence type="ECO:0000313" key="2">
    <source>
        <dbReference type="EnsemblMetazoa" id="ISCW015125-PA"/>
    </source>
</evidence>
<keyword evidence="3" id="KW-1185">Reference proteome</keyword>
<dbReference type="Proteomes" id="UP000001555">
    <property type="component" value="Unassembled WGS sequence"/>
</dbReference>
<dbReference type="InParanoid" id="B7QNC7"/>
<dbReference type="PaxDb" id="6945-B7QNC7"/>
<reference evidence="2" key="2">
    <citation type="submission" date="2020-05" db="UniProtKB">
        <authorList>
            <consortium name="EnsemblMetazoa"/>
        </authorList>
    </citation>
    <scope>IDENTIFICATION</scope>
    <source>
        <strain evidence="2">wikel</strain>
    </source>
</reference>
<gene>
    <name evidence="1" type="ORF">IscW_ISCW015125</name>
</gene>
<dbReference type="EMBL" id="ABJB010147884">
    <property type="status" value="NOT_ANNOTATED_CDS"/>
    <property type="molecule type" value="Genomic_DNA"/>
</dbReference>
<accession>B7QNC7</accession>
<name>B7QNC7_IXOSC</name>
<dbReference type="HOGENOM" id="CLU_3052700_0_0_1"/>
<dbReference type="VEuPathDB" id="VectorBase:ISCI015125"/>
<sequence length="54" mass="5917">MTTQGGTATNLSHSAKTKTKTYTKGKAVVEVDIFSDWAKKLRLGGQSFNKSLRQ</sequence>
<organism>
    <name type="scientific">Ixodes scapularis</name>
    <name type="common">Black-legged tick</name>
    <name type="synonym">Deer tick</name>
    <dbReference type="NCBI Taxonomy" id="6945"/>
    <lineage>
        <taxon>Eukaryota</taxon>
        <taxon>Metazoa</taxon>
        <taxon>Ecdysozoa</taxon>
        <taxon>Arthropoda</taxon>
        <taxon>Chelicerata</taxon>
        <taxon>Arachnida</taxon>
        <taxon>Acari</taxon>
        <taxon>Parasitiformes</taxon>
        <taxon>Ixodida</taxon>
        <taxon>Ixodoidea</taxon>
        <taxon>Ixodidae</taxon>
        <taxon>Ixodinae</taxon>
        <taxon>Ixodes</taxon>
    </lineage>
</organism>
<evidence type="ECO:0000313" key="3">
    <source>
        <dbReference type="Proteomes" id="UP000001555"/>
    </source>
</evidence>
<proteinExistence type="predicted"/>
<dbReference type="AlphaFoldDB" id="B7QNC7"/>
<dbReference type="EnsemblMetazoa" id="ISCW015125-RA">
    <property type="protein sequence ID" value="ISCW015125-PA"/>
    <property type="gene ID" value="ISCW015125"/>
</dbReference>
<evidence type="ECO:0000313" key="1">
    <source>
        <dbReference type="EMBL" id="EEC20349.1"/>
    </source>
</evidence>
<dbReference type="VEuPathDB" id="VectorBase:ISCW015125"/>
<dbReference type="EMBL" id="DS978108">
    <property type="protein sequence ID" value="EEC20349.1"/>
    <property type="molecule type" value="Genomic_DNA"/>
</dbReference>
<reference evidence="1 3" key="1">
    <citation type="submission" date="2008-03" db="EMBL/GenBank/DDBJ databases">
        <title>Annotation of Ixodes scapularis.</title>
        <authorList>
            <consortium name="Ixodes scapularis Genome Project Consortium"/>
            <person name="Caler E."/>
            <person name="Hannick L.I."/>
            <person name="Bidwell S."/>
            <person name="Joardar V."/>
            <person name="Thiagarajan M."/>
            <person name="Amedeo P."/>
            <person name="Galinsky K.J."/>
            <person name="Schobel S."/>
            <person name="Inman J."/>
            <person name="Hostetler J."/>
            <person name="Miller J."/>
            <person name="Hammond M."/>
            <person name="Megy K."/>
            <person name="Lawson D."/>
            <person name="Kodira C."/>
            <person name="Sutton G."/>
            <person name="Meyer J."/>
            <person name="Hill C.A."/>
            <person name="Birren B."/>
            <person name="Nene V."/>
            <person name="Collins F."/>
            <person name="Alarcon-Chaidez F."/>
            <person name="Wikel S."/>
            <person name="Strausberg R."/>
        </authorList>
    </citation>
    <scope>NUCLEOTIDE SEQUENCE [LARGE SCALE GENOMIC DNA]</scope>
    <source>
        <strain evidence="3">Wikel</strain>
        <strain evidence="1">Wikel colony</strain>
    </source>
</reference>
<protein>
    <submittedName>
        <fullName evidence="1 2">Uncharacterized protein</fullName>
    </submittedName>
</protein>